<dbReference type="KEGG" id="vg:40102915"/>
<evidence type="ECO:0000313" key="1">
    <source>
        <dbReference type="EMBL" id="AGB07153.1"/>
    </source>
</evidence>
<dbReference type="GeneID" id="40102915"/>
<keyword evidence="2" id="KW-1185">Reference proteome</keyword>
<dbReference type="OrthoDB" id="33213at35237"/>
<sequence>MVEGEIIEIVEHTMDTSTVHFPTVGEPRLIEPELNTFKRYHLTILFANYVIDCPLRENNEGLINGSNHVEVTYEIMDTGEFRCIDVNPSVVWESM</sequence>
<dbReference type="EMBL" id="KC131130">
    <property type="protein sequence ID" value="AGB07153.1"/>
    <property type="molecule type" value="Genomic_DNA"/>
</dbReference>
<dbReference type="Proteomes" id="UP000272155">
    <property type="component" value="Segment"/>
</dbReference>
<evidence type="ECO:0000313" key="2">
    <source>
        <dbReference type="Proteomes" id="UP000272155"/>
    </source>
</evidence>
<reference evidence="1 2" key="1">
    <citation type="submission" date="2012-11" db="EMBL/GenBank/DDBJ databases">
        <title>Complete genome sequence of a novel phiKZ-like Vibrio phage.</title>
        <authorList>
            <person name="Luo Z."/>
            <person name="Yu Y."/>
        </authorList>
    </citation>
    <scope>NUCLEOTIDE SEQUENCE [LARGE SCALE GENOMIC DNA]</scope>
</reference>
<accession>V9M0I7</accession>
<dbReference type="RefSeq" id="YP_009626015.1">
    <property type="nucleotide sequence ID" value="NC_042136.1"/>
</dbReference>
<proteinExistence type="predicted"/>
<organism evidence="1 2">
    <name type="scientific">Vibrio phage VP4B</name>
    <dbReference type="NCBI Taxonomy" id="1262540"/>
    <lineage>
        <taxon>Viruses</taxon>
        <taxon>Duplodnaviria</taxon>
        <taxon>Heunggongvirae</taxon>
        <taxon>Uroviricota</taxon>
        <taxon>Caudoviricetes</taxon>
        <taxon>Chimalliviridae</taxon>
        <taxon>Gorgonvirinae</taxon>
        <taxon>Tidunavirus</taxon>
        <taxon>Tidunavirus VP4B</taxon>
    </lineage>
</organism>
<protein>
    <submittedName>
        <fullName evidence="1">Uncharacterized protein</fullName>
    </submittedName>
</protein>
<name>V9M0I7_9CAUD</name>